<proteinExistence type="predicted"/>
<sequence length="113" mass="12772">MATLSKRGSFRRQGSSGMSWADNWVFTDKGMISIIPSIGDTVEHTTVDPAMQTSRLSCCEIEEEPVIAVPPSEPKLGKSRSLRSSAQHNKSSFRIIRWIKSRFRRRSRNVCSE</sequence>
<evidence type="ECO:0000313" key="1">
    <source>
        <dbReference type="EMBL" id="KAJ7538938.1"/>
    </source>
</evidence>
<name>A0ACC2CAA2_DIPCM</name>
<protein>
    <submittedName>
        <fullName evidence="1">Uncharacterized protein</fullName>
    </submittedName>
</protein>
<reference evidence="2" key="1">
    <citation type="journal article" date="2024" name="Proc. Natl. Acad. Sci. U.S.A.">
        <title>Extraordinary preservation of gene collinearity over three hundred million years revealed in homosporous lycophytes.</title>
        <authorList>
            <person name="Li C."/>
            <person name="Wickell D."/>
            <person name="Kuo L.Y."/>
            <person name="Chen X."/>
            <person name="Nie B."/>
            <person name="Liao X."/>
            <person name="Peng D."/>
            <person name="Ji J."/>
            <person name="Jenkins J."/>
            <person name="Williams M."/>
            <person name="Shu S."/>
            <person name="Plott C."/>
            <person name="Barry K."/>
            <person name="Rajasekar S."/>
            <person name="Grimwood J."/>
            <person name="Han X."/>
            <person name="Sun S."/>
            <person name="Hou Z."/>
            <person name="He W."/>
            <person name="Dai G."/>
            <person name="Sun C."/>
            <person name="Schmutz J."/>
            <person name="Leebens-Mack J.H."/>
            <person name="Li F.W."/>
            <person name="Wang L."/>
        </authorList>
    </citation>
    <scope>NUCLEOTIDE SEQUENCE [LARGE SCALE GENOMIC DNA]</scope>
    <source>
        <strain evidence="2">cv. PW_Plant_1</strain>
    </source>
</reference>
<comment type="caution">
    <text evidence="1">The sequence shown here is derived from an EMBL/GenBank/DDBJ whole genome shotgun (WGS) entry which is preliminary data.</text>
</comment>
<evidence type="ECO:0000313" key="2">
    <source>
        <dbReference type="Proteomes" id="UP001162992"/>
    </source>
</evidence>
<dbReference type="Proteomes" id="UP001162992">
    <property type="component" value="Chromosome 11"/>
</dbReference>
<organism evidence="1 2">
    <name type="scientific">Diphasiastrum complanatum</name>
    <name type="common">Issler's clubmoss</name>
    <name type="synonym">Lycopodium complanatum</name>
    <dbReference type="NCBI Taxonomy" id="34168"/>
    <lineage>
        <taxon>Eukaryota</taxon>
        <taxon>Viridiplantae</taxon>
        <taxon>Streptophyta</taxon>
        <taxon>Embryophyta</taxon>
        <taxon>Tracheophyta</taxon>
        <taxon>Lycopodiopsida</taxon>
        <taxon>Lycopodiales</taxon>
        <taxon>Lycopodiaceae</taxon>
        <taxon>Lycopodioideae</taxon>
        <taxon>Diphasiastrum</taxon>
    </lineage>
</organism>
<dbReference type="EMBL" id="CM055102">
    <property type="protein sequence ID" value="KAJ7538938.1"/>
    <property type="molecule type" value="Genomic_DNA"/>
</dbReference>
<keyword evidence="2" id="KW-1185">Reference proteome</keyword>
<gene>
    <name evidence="1" type="ORF">O6H91_11G069300</name>
</gene>
<accession>A0ACC2CAA2</accession>